<comment type="caution">
    <text evidence="7">The sequence shown here is derived from an EMBL/GenBank/DDBJ whole genome shotgun (WGS) entry which is preliminary data.</text>
</comment>
<comment type="function">
    <text evidence="1 6">Required for the transposition of the insertion element.</text>
</comment>
<dbReference type="EMBL" id="JBGEWD010000008">
    <property type="protein sequence ID" value="MEY8000460.1"/>
    <property type="molecule type" value="Genomic_DNA"/>
</dbReference>
<dbReference type="InterPro" id="IPR001207">
    <property type="entry name" value="Transposase_mutator"/>
</dbReference>
<evidence type="ECO:0000256" key="1">
    <source>
        <dbReference type="ARBA" id="ARBA00002190"/>
    </source>
</evidence>
<dbReference type="Proteomes" id="UP001564657">
    <property type="component" value="Unassembled WGS sequence"/>
</dbReference>
<evidence type="ECO:0000256" key="6">
    <source>
        <dbReference type="RuleBase" id="RU365089"/>
    </source>
</evidence>
<dbReference type="PANTHER" id="PTHR33217:SF8">
    <property type="entry name" value="MUTATOR FAMILY TRANSPOSASE"/>
    <property type="match status" value="1"/>
</dbReference>
<gene>
    <name evidence="7" type="ORF">AB8U03_09690</name>
</gene>
<evidence type="ECO:0000256" key="2">
    <source>
        <dbReference type="ARBA" id="ARBA00010961"/>
    </source>
</evidence>
<evidence type="ECO:0000256" key="5">
    <source>
        <dbReference type="ARBA" id="ARBA00023172"/>
    </source>
</evidence>
<dbReference type="RefSeq" id="WP_369704455.1">
    <property type="nucleotide sequence ID" value="NZ_JBGEWD010000008.1"/>
</dbReference>
<accession>A0ABV4BPK8</accession>
<protein>
    <recommendedName>
        <fullName evidence="6">Mutator family transposase</fullName>
    </recommendedName>
</protein>
<keyword evidence="4 6" id="KW-0238">DNA-binding</keyword>
<reference evidence="7 8" key="1">
    <citation type="submission" date="2024-08" db="EMBL/GenBank/DDBJ databases">
        <title>Clostridium lapicellarii sp. nov., and Clostridium renhuaiense sp. nov., two species isolated from the mud in a fermentation cellar used for producing sauce-flavour Chinese liquors.</title>
        <authorList>
            <person name="Yang F."/>
            <person name="Wang H."/>
            <person name="Chen L.Q."/>
            <person name="Zhou N."/>
            <person name="Lu J.J."/>
            <person name="Pu X.X."/>
            <person name="Wan B."/>
            <person name="Wang L."/>
            <person name="Liu S.J."/>
        </authorList>
    </citation>
    <scope>NUCLEOTIDE SEQUENCE [LARGE SCALE GENOMIC DNA]</scope>
    <source>
        <strain evidence="7 8">MT-5</strain>
    </source>
</reference>
<evidence type="ECO:0000256" key="3">
    <source>
        <dbReference type="ARBA" id="ARBA00022578"/>
    </source>
</evidence>
<keyword evidence="8" id="KW-1185">Reference proteome</keyword>
<evidence type="ECO:0000256" key="4">
    <source>
        <dbReference type="ARBA" id="ARBA00023125"/>
    </source>
</evidence>
<evidence type="ECO:0000313" key="8">
    <source>
        <dbReference type="Proteomes" id="UP001564657"/>
    </source>
</evidence>
<sequence>MHQLRSSMKYIPHKDKKEFAKYLKSVYGAVNKDTTLENLMAAKEKWDTKYPNAIKNWEDNWDNLITLFMFPEYI</sequence>
<comment type="similarity">
    <text evidence="2 6">Belongs to the transposase mutator family.</text>
</comment>
<keyword evidence="3 6" id="KW-0815">Transposition</keyword>
<organism evidence="7 8">
    <name type="scientific">Clostridium moutaii</name>
    <dbReference type="NCBI Taxonomy" id="3240932"/>
    <lineage>
        <taxon>Bacteria</taxon>
        <taxon>Bacillati</taxon>
        <taxon>Bacillota</taxon>
        <taxon>Clostridia</taxon>
        <taxon>Eubacteriales</taxon>
        <taxon>Clostridiaceae</taxon>
        <taxon>Clostridium</taxon>
    </lineage>
</organism>
<dbReference type="PANTHER" id="PTHR33217">
    <property type="entry name" value="TRANSPOSASE FOR INSERTION SEQUENCE ELEMENT IS1081"/>
    <property type="match status" value="1"/>
</dbReference>
<keyword evidence="6" id="KW-0814">Transposable element</keyword>
<dbReference type="Pfam" id="PF00872">
    <property type="entry name" value="Transposase_mut"/>
    <property type="match status" value="1"/>
</dbReference>
<evidence type="ECO:0000313" key="7">
    <source>
        <dbReference type="EMBL" id="MEY8000460.1"/>
    </source>
</evidence>
<name>A0ABV4BPK8_9CLOT</name>
<proteinExistence type="inferred from homology"/>
<keyword evidence="5 6" id="KW-0233">DNA recombination</keyword>